<sequence length="42" mass="4597">MPIKRNLAEDLALATKVKVAVKALSEFAKLQPDGFDALSLRQ</sequence>
<protein>
    <submittedName>
        <fullName evidence="1">Uncharacterized protein</fullName>
    </submittedName>
</protein>
<gene>
    <name evidence="1" type="ORF">LMG3441_06014</name>
</gene>
<keyword evidence="2" id="KW-1185">Reference proteome</keyword>
<evidence type="ECO:0000313" key="1">
    <source>
        <dbReference type="EMBL" id="CAB3743600.1"/>
    </source>
</evidence>
<accession>A0A6S7AZB5</accession>
<organism evidence="1 2">
    <name type="scientific">Achromobacter kerstersii</name>
    <dbReference type="NCBI Taxonomy" id="1353890"/>
    <lineage>
        <taxon>Bacteria</taxon>
        <taxon>Pseudomonadati</taxon>
        <taxon>Pseudomonadota</taxon>
        <taxon>Betaproteobacteria</taxon>
        <taxon>Burkholderiales</taxon>
        <taxon>Alcaligenaceae</taxon>
        <taxon>Achromobacter</taxon>
    </lineage>
</organism>
<dbReference type="EMBL" id="CADIJQ010000018">
    <property type="protein sequence ID" value="CAB3743600.1"/>
    <property type="molecule type" value="Genomic_DNA"/>
</dbReference>
<dbReference type="AlphaFoldDB" id="A0A6S7AZB5"/>
<proteinExistence type="predicted"/>
<evidence type="ECO:0000313" key="2">
    <source>
        <dbReference type="Proteomes" id="UP000494269"/>
    </source>
</evidence>
<name>A0A6S7AZB5_9BURK</name>
<reference evidence="1 2" key="1">
    <citation type="submission" date="2020-04" db="EMBL/GenBank/DDBJ databases">
        <authorList>
            <person name="De Canck E."/>
        </authorList>
    </citation>
    <scope>NUCLEOTIDE SEQUENCE [LARGE SCALE GENOMIC DNA]</scope>
    <source>
        <strain evidence="1 2">LMG 3441</strain>
    </source>
</reference>
<dbReference type="Proteomes" id="UP000494269">
    <property type="component" value="Unassembled WGS sequence"/>
</dbReference>